<name>A0A1R3ICZ2_9ROSI</name>
<dbReference type="Proteomes" id="UP000187203">
    <property type="component" value="Unassembled WGS sequence"/>
</dbReference>
<dbReference type="PROSITE" id="PS50174">
    <property type="entry name" value="G_PATCH"/>
    <property type="match status" value="1"/>
</dbReference>
<dbReference type="GO" id="GO:0003676">
    <property type="term" value="F:nucleic acid binding"/>
    <property type="evidence" value="ECO:0007669"/>
    <property type="project" value="InterPro"/>
</dbReference>
<dbReference type="AlphaFoldDB" id="A0A1R3ICZ2"/>
<dbReference type="SMART" id="SM00443">
    <property type="entry name" value="G_patch"/>
    <property type="match status" value="1"/>
</dbReference>
<keyword evidence="1" id="KW-0175">Coiled coil</keyword>
<feature type="domain" description="G-patch" evidence="2">
    <location>
        <begin position="27"/>
        <end position="72"/>
    </location>
</feature>
<accession>A0A1R3ICZ2</accession>
<evidence type="ECO:0000256" key="1">
    <source>
        <dbReference type="SAM" id="Coils"/>
    </source>
</evidence>
<dbReference type="GO" id="GO:0000390">
    <property type="term" value="P:spliceosomal complex disassembly"/>
    <property type="evidence" value="ECO:0007669"/>
    <property type="project" value="InterPro"/>
</dbReference>
<protein>
    <recommendedName>
        <fullName evidence="2">G-patch domain-containing protein</fullName>
    </recommendedName>
</protein>
<dbReference type="Pfam" id="PF01585">
    <property type="entry name" value="G-patch"/>
    <property type="match status" value="1"/>
</dbReference>
<organism evidence="3 4">
    <name type="scientific">Corchorus olitorius</name>
    <dbReference type="NCBI Taxonomy" id="93759"/>
    <lineage>
        <taxon>Eukaryota</taxon>
        <taxon>Viridiplantae</taxon>
        <taxon>Streptophyta</taxon>
        <taxon>Embryophyta</taxon>
        <taxon>Tracheophyta</taxon>
        <taxon>Spermatophyta</taxon>
        <taxon>Magnoliopsida</taxon>
        <taxon>eudicotyledons</taxon>
        <taxon>Gunneridae</taxon>
        <taxon>Pentapetalae</taxon>
        <taxon>rosids</taxon>
        <taxon>malvids</taxon>
        <taxon>Malvales</taxon>
        <taxon>Malvaceae</taxon>
        <taxon>Grewioideae</taxon>
        <taxon>Apeibeae</taxon>
        <taxon>Corchorus</taxon>
    </lineage>
</organism>
<dbReference type="STRING" id="93759.A0A1R3ICZ2"/>
<gene>
    <name evidence="3" type="ORF">COLO4_24094</name>
</gene>
<comment type="caution">
    <text evidence="3">The sequence shown here is derived from an EMBL/GenBank/DDBJ whole genome shotgun (WGS) entry which is preliminary data.</text>
</comment>
<dbReference type="OrthoDB" id="1729282at2759"/>
<keyword evidence="4" id="KW-1185">Reference proteome</keyword>
<evidence type="ECO:0000259" key="2">
    <source>
        <dbReference type="PROSITE" id="PS50174"/>
    </source>
</evidence>
<feature type="coiled-coil region" evidence="1">
    <location>
        <begin position="139"/>
        <end position="180"/>
    </location>
</feature>
<proteinExistence type="predicted"/>
<evidence type="ECO:0000313" key="4">
    <source>
        <dbReference type="Proteomes" id="UP000187203"/>
    </source>
</evidence>
<evidence type="ECO:0000313" key="3">
    <source>
        <dbReference type="EMBL" id="OMO80434.1"/>
    </source>
</evidence>
<dbReference type="EMBL" id="AWUE01018431">
    <property type="protein sequence ID" value="OMO80434.1"/>
    <property type="molecule type" value="Genomic_DNA"/>
</dbReference>
<sequence>MEGAMRMEKRRKRNHHDEEIGAFEKHTRGIGMKLLEKMKYKGGGLGKYEQGIITPVLPKLRSKNQGLGFNDDSNEESDTKFIFQNPARRGENYITITMDEHFLLEKQDRHLDCKVIDIMPMPELQHNLRLIIGQIEVDVERIDEELSNERDTAVGLQEEIDKLRIGVARQKQELDESEQILSVLLSLEMSIC</sequence>
<reference evidence="4" key="1">
    <citation type="submission" date="2013-09" db="EMBL/GenBank/DDBJ databases">
        <title>Corchorus olitorius genome sequencing.</title>
        <authorList>
            <person name="Alam M."/>
            <person name="Haque M.S."/>
            <person name="Islam M.S."/>
            <person name="Emdad E.M."/>
            <person name="Islam M.M."/>
            <person name="Ahmed B."/>
            <person name="Halim A."/>
            <person name="Hossen Q.M.M."/>
            <person name="Hossain M.Z."/>
            <person name="Ahmed R."/>
            <person name="Khan M.M."/>
            <person name="Islam R."/>
            <person name="Rashid M.M."/>
            <person name="Khan S.A."/>
            <person name="Rahman M.S."/>
            <person name="Alam M."/>
            <person name="Yahiya A.S."/>
            <person name="Khan M.S."/>
            <person name="Azam M.S."/>
            <person name="Haque T."/>
            <person name="Lashkar M.Z.H."/>
            <person name="Akhand A.I."/>
            <person name="Morshed G."/>
            <person name="Roy S."/>
            <person name="Uddin K.S."/>
            <person name="Rabeya T."/>
            <person name="Hossain A.S."/>
            <person name="Chowdhury A."/>
            <person name="Snigdha A.R."/>
            <person name="Mortoza M.S."/>
            <person name="Matin S.A."/>
            <person name="Hoque S.M.E."/>
            <person name="Islam M.K."/>
            <person name="Roy D.K."/>
            <person name="Haider R."/>
            <person name="Moosa M.M."/>
            <person name="Elias S.M."/>
            <person name="Hasan A.M."/>
            <person name="Jahan S."/>
            <person name="Shafiuddin M."/>
            <person name="Mahmood N."/>
            <person name="Shommy N.S."/>
        </authorList>
    </citation>
    <scope>NUCLEOTIDE SEQUENCE [LARGE SCALE GENOMIC DNA]</scope>
    <source>
        <strain evidence="4">cv. O-4</strain>
    </source>
</reference>
<dbReference type="PANTHER" id="PTHR23329:SF1">
    <property type="entry name" value="TUFTELIN-INTERACTING PROTEIN 11"/>
    <property type="match status" value="1"/>
</dbReference>
<dbReference type="InterPro" id="IPR000467">
    <property type="entry name" value="G_patch_dom"/>
</dbReference>
<dbReference type="InterPro" id="IPR045211">
    <property type="entry name" value="TFP11/STIP/Ntr1"/>
</dbReference>
<dbReference type="PANTHER" id="PTHR23329">
    <property type="entry name" value="TUFTELIN-INTERACTING PROTEIN 11-RELATED"/>
    <property type="match status" value="1"/>
</dbReference>
<dbReference type="GO" id="GO:0071008">
    <property type="term" value="C:U2-type post-mRNA release spliceosomal complex"/>
    <property type="evidence" value="ECO:0007669"/>
    <property type="project" value="TreeGrafter"/>
</dbReference>